<feature type="region of interest" description="Disordered" evidence="1">
    <location>
        <begin position="97"/>
        <end position="118"/>
    </location>
</feature>
<evidence type="ECO:0000256" key="1">
    <source>
        <dbReference type="SAM" id="MobiDB-lite"/>
    </source>
</evidence>
<name>A0A196S9G1_BLAHN</name>
<keyword evidence="3" id="KW-1185">Reference proteome</keyword>
<feature type="compositionally biased region" description="Low complexity" evidence="1">
    <location>
        <begin position="109"/>
        <end position="118"/>
    </location>
</feature>
<evidence type="ECO:0000313" key="2">
    <source>
        <dbReference type="EMBL" id="OAO12991.1"/>
    </source>
</evidence>
<dbReference type="AlphaFoldDB" id="A0A196S9G1"/>
<feature type="compositionally biased region" description="Acidic residues" evidence="1">
    <location>
        <begin position="98"/>
        <end position="108"/>
    </location>
</feature>
<gene>
    <name evidence="2" type="ORF">AV274_5366</name>
</gene>
<dbReference type="Proteomes" id="UP000078348">
    <property type="component" value="Unassembled WGS sequence"/>
</dbReference>
<proteinExistence type="predicted"/>
<sequence>MSARAFGSLPRQFAKSCRFQASGIPKMASRRWGKTETYFDFMKKVRKPVVSLPRSFDEMVVRCRTSEMQHLQIGALYMFSYVSKELLEEMESLKDMLSEEEMTTEEDVTTVTTTTVRT</sequence>
<dbReference type="EMBL" id="LXWW01000486">
    <property type="protein sequence ID" value="OAO12991.1"/>
    <property type="molecule type" value="Genomic_DNA"/>
</dbReference>
<organism evidence="2 3">
    <name type="scientific">Blastocystis sp. subtype 1 (strain ATCC 50177 / NandII)</name>
    <dbReference type="NCBI Taxonomy" id="478820"/>
    <lineage>
        <taxon>Eukaryota</taxon>
        <taxon>Sar</taxon>
        <taxon>Stramenopiles</taxon>
        <taxon>Bigyra</taxon>
        <taxon>Opalozoa</taxon>
        <taxon>Opalinata</taxon>
        <taxon>Blastocystidae</taxon>
        <taxon>Blastocystis</taxon>
    </lineage>
</organism>
<evidence type="ECO:0000313" key="3">
    <source>
        <dbReference type="Proteomes" id="UP000078348"/>
    </source>
</evidence>
<dbReference type="OrthoDB" id="10492440at2759"/>
<protein>
    <submittedName>
        <fullName evidence="2">Uncharacterized protein</fullName>
    </submittedName>
</protein>
<comment type="caution">
    <text evidence="2">The sequence shown here is derived from an EMBL/GenBank/DDBJ whole genome shotgun (WGS) entry which is preliminary data.</text>
</comment>
<accession>A0A196S9G1</accession>
<reference evidence="2 3" key="1">
    <citation type="submission" date="2016-05" db="EMBL/GenBank/DDBJ databases">
        <title>Nuclear genome of Blastocystis sp. subtype 1 NandII.</title>
        <authorList>
            <person name="Gentekaki E."/>
            <person name="Curtis B."/>
            <person name="Stairs C."/>
            <person name="Eme L."/>
            <person name="Herman E."/>
            <person name="Klimes V."/>
            <person name="Arias M.C."/>
            <person name="Elias M."/>
            <person name="Hilliou F."/>
            <person name="Klute M."/>
            <person name="Malik S.-B."/>
            <person name="Pightling A."/>
            <person name="Rachubinski R."/>
            <person name="Salas D."/>
            <person name="Schlacht A."/>
            <person name="Suga H."/>
            <person name="Archibald J."/>
            <person name="Ball S.G."/>
            <person name="Clark G."/>
            <person name="Dacks J."/>
            <person name="Van Der Giezen M."/>
            <person name="Tsaousis A."/>
            <person name="Roger A."/>
        </authorList>
    </citation>
    <scope>NUCLEOTIDE SEQUENCE [LARGE SCALE GENOMIC DNA]</scope>
    <source>
        <strain evidence="3">ATCC 50177 / NandII</strain>
    </source>
</reference>